<comment type="caution">
    <text evidence="4">The sequence shown here is derived from an EMBL/GenBank/DDBJ whole genome shotgun (WGS) entry which is preliminary data.</text>
</comment>
<dbReference type="InterPro" id="IPR006162">
    <property type="entry name" value="Ppantetheine_attach_site"/>
</dbReference>
<feature type="domain" description="Carrier" evidence="3">
    <location>
        <begin position="14"/>
        <end position="76"/>
    </location>
</feature>
<evidence type="ECO:0000256" key="1">
    <source>
        <dbReference type="ARBA" id="ARBA00022450"/>
    </source>
</evidence>
<dbReference type="Pfam" id="PF00550">
    <property type="entry name" value="PP-binding"/>
    <property type="match status" value="1"/>
</dbReference>
<dbReference type="RefSeq" id="WP_348949864.1">
    <property type="nucleotide sequence ID" value="NZ_JBDZYD010000004.1"/>
</dbReference>
<keyword evidence="1" id="KW-0596">Phosphopantetheine</keyword>
<dbReference type="InterPro" id="IPR036736">
    <property type="entry name" value="ACP-like_sf"/>
</dbReference>
<evidence type="ECO:0000313" key="4">
    <source>
        <dbReference type="EMBL" id="MEQ0559636.1"/>
    </source>
</evidence>
<sequence length="89" mass="9057">MTAGGGFRNPMDELVVGKVRELLGKPGIGIGDDFLAVGGNSIIAVRLGQALRQELGISRITGVILKKPLLSDLSDALSDMVGAAAAPAD</sequence>
<proteinExistence type="predicted"/>
<dbReference type="PROSITE" id="PS00012">
    <property type="entry name" value="PHOSPHOPANTETHEINE"/>
    <property type="match status" value="1"/>
</dbReference>
<dbReference type="InterPro" id="IPR009081">
    <property type="entry name" value="PP-bd_ACP"/>
</dbReference>
<keyword evidence="2" id="KW-0597">Phosphoprotein</keyword>
<reference evidence="4 5" key="1">
    <citation type="submission" date="2024-05" db="EMBL/GenBank/DDBJ databases">
        <authorList>
            <person name="Zhao H."/>
            <person name="Xu Y."/>
            <person name="Lin S."/>
            <person name="Spain J.C."/>
            <person name="Zhou N.-Y."/>
        </authorList>
    </citation>
    <scope>NUCLEOTIDE SEQUENCE [LARGE SCALE GENOMIC DNA]</scope>
    <source>
        <strain evidence="4 5">NEAU-NG30</strain>
    </source>
</reference>
<dbReference type="Gene3D" id="1.10.1200.10">
    <property type="entry name" value="ACP-like"/>
    <property type="match status" value="1"/>
</dbReference>
<evidence type="ECO:0000313" key="5">
    <source>
        <dbReference type="Proteomes" id="UP001440984"/>
    </source>
</evidence>
<evidence type="ECO:0000259" key="3">
    <source>
        <dbReference type="Pfam" id="PF00550"/>
    </source>
</evidence>
<name>A0ABV0LBE6_9PSEU</name>
<dbReference type="Proteomes" id="UP001440984">
    <property type="component" value="Unassembled WGS sequence"/>
</dbReference>
<organism evidence="4 5">
    <name type="scientific">Amycolatopsis melonis</name>
    <dbReference type="NCBI Taxonomy" id="3156488"/>
    <lineage>
        <taxon>Bacteria</taxon>
        <taxon>Bacillati</taxon>
        <taxon>Actinomycetota</taxon>
        <taxon>Actinomycetes</taxon>
        <taxon>Pseudonocardiales</taxon>
        <taxon>Pseudonocardiaceae</taxon>
        <taxon>Amycolatopsis</taxon>
    </lineage>
</organism>
<protein>
    <submittedName>
        <fullName evidence="4">Phosphopantetheine-binding protein</fullName>
    </submittedName>
</protein>
<dbReference type="SUPFAM" id="SSF47336">
    <property type="entry name" value="ACP-like"/>
    <property type="match status" value="1"/>
</dbReference>
<dbReference type="EMBL" id="JBDZYD010000004">
    <property type="protein sequence ID" value="MEQ0559636.1"/>
    <property type="molecule type" value="Genomic_DNA"/>
</dbReference>
<accession>A0ABV0LBE6</accession>
<gene>
    <name evidence="4" type="ORF">ABJI51_11180</name>
</gene>
<evidence type="ECO:0000256" key="2">
    <source>
        <dbReference type="ARBA" id="ARBA00022553"/>
    </source>
</evidence>
<keyword evidence="5" id="KW-1185">Reference proteome</keyword>